<dbReference type="GO" id="GO:0016787">
    <property type="term" value="F:hydrolase activity"/>
    <property type="evidence" value="ECO:0007669"/>
    <property type="project" value="UniProtKB-KW"/>
</dbReference>
<dbReference type="Pfam" id="PF00857">
    <property type="entry name" value="Isochorismatase"/>
    <property type="match status" value="1"/>
</dbReference>
<dbReference type="Gene3D" id="3.40.50.850">
    <property type="entry name" value="Isochorismatase-like"/>
    <property type="match status" value="1"/>
</dbReference>
<proteinExistence type="inferred from homology"/>
<dbReference type="EMBL" id="CP130318">
    <property type="protein sequence ID" value="WNQ08850.1"/>
    <property type="molecule type" value="Genomic_DNA"/>
</dbReference>
<dbReference type="InterPro" id="IPR050272">
    <property type="entry name" value="Isochorismatase-like_hydrls"/>
</dbReference>
<dbReference type="InterPro" id="IPR000868">
    <property type="entry name" value="Isochorismatase-like_dom"/>
</dbReference>
<keyword evidence="2" id="KW-0378">Hydrolase</keyword>
<evidence type="ECO:0000259" key="3">
    <source>
        <dbReference type="Pfam" id="PF00857"/>
    </source>
</evidence>
<sequence>MKIAFLIIDMQKLFLDDSVDKRQIESACEYINYVSNILRKTGHPVVHIQDMEGRQHDLNPEVRNIIPQIAVEPDDLRVEKEYSNAFWQTNLEQLLRDRGVKFVVTAGFSAEYCVTFTTNGAAERGFPVAILQKGFLSQDPDAVRSVYRDRQVVSYSAIEFMAKACQGLS</sequence>
<evidence type="ECO:0000313" key="5">
    <source>
        <dbReference type="Proteomes" id="UP001305702"/>
    </source>
</evidence>
<evidence type="ECO:0000256" key="2">
    <source>
        <dbReference type="ARBA" id="ARBA00022801"/>
    </source>
</evidence>
<evidence type="ECO:0000256" key="1">
    <source>
        <dbReference type="ARBA" id="ARBA00006336"/>
    </source>
</evidence>
<gene>
    <name evidence="4" type="ORF">MJA45_14435</name>
</gene>
<reference evidence="4 5" key="1">
    <citation type="submission" date="2022-02" db="EMBL/GenBank/DDBJ databases">
        <title>Paenibacillus sp. MBLB1776 Whole Genome Shotgun Sequencing.</title>
        <authorList>
            <person name="Hwang C.Y."/>
            <person name="Cho E.-S."/>
            <person name="Seo M.-J."/>
        </authorList>
    </citation>
    <scope>NUCLEOTIDE SEQUENCE [LARGE SCALE GENOMIC DNA]</scope>
    <source>
        <strain evidence="4 5">MBLB1776</strain>
    </source>
</reference>
<dbReference type="InterPro" id="IPR036380">
    <property type="entry name" value="Isochorismatase-like_sf"/>
</dbReference>
<organism evidence="4 5">
    <name type="scientific">Paenibacillus aurantius</name>
    <dbReference type="NCBI Taxonomy" id="2918900"/>
    <lineage>
        <taxon>Bacteria</taxon>
        <taxon>Bacillati</taxon>
        <taxon>Bacillota</taxon>
        <taxon>Bacilli</taxon>
        <taxon>Bacillales</taxon>
        <taxon>Paenibacillaceae</taxon>
        <taxon>Paenibacillus</taxon>
    </lineage>
</organism>
<dbReference type="PANTHER" id="PTHR43540:SF6">
    <property type="entry name" value="ISOCHORISMATASE-LIKE DOMAIN-CONTAINING PROTEIN"/>
    <property type="match status" value="1"/>
</dbReference>
<evidence type="ECO:0000313" key="4">
    <source>
        <dbReference type="EMBL" id="WNQ08850.1"/>
    </source>
</evidence>
<name>A0AA96L8X3_9BACL</name>
<dbReference type="PANTHER" id="PTHR43540">
    <property type="entry name" value="PEROXYUREIDOACRYLATE/UREIDOACRYLATE AMIDOHYDROLASE-RELATED"/>
    <property type="match status" value="1"/>
</dbReference>
<keyword evidence="5" id="KW-1185">Reference proteome</keyword>
<comment type="similarity">
    <text evidence="1">Belongs to the isochorismatase family.</text>
</comment>
<dbReference type="AlphaFoldDB" id="A0AA96L8X3"/>
<accession>A0AA96L8X3</accession>
<protein>
    <submittedName>
        <fullName evidence="4">Isochorismatase family protein</fullName>
    </submittedName>
</protein>
<dbReference type="SUPFAM" id="SSF52499">
    <property type="entry name" value="Isochorismatase-like hydrolases"/>
    <property type="match status" value="1"/>
</dbReference>
<dbReference type="RefSeq" id="WP_315602617.1">
    <property type="nucleotide sequence ID" value="NZ_CP130318.1"/>
</dbReference>
<feature type="domain" description="Isochorismatase-like" evidence="3">
    <location>
        <begin position="4"/>
        <end position="143"/>
    </location>
</feature>
<dbReference type="KEGG" id="paun:MJA45_14435"/>
<dbReference type="Proteomes" id="UP001305702">
    <property type="component" value="Chromosome"/>
</dbReference>